<keyword evidence="4" id="KW-1185">Reference proteome</keyword>
<dbReference type="Proteomes" id="UP000280834">
    <property type="component" value="Unassembled WGS sequence"/>
</dbReference>
<keyword evidence="1" id="KW-0732">Signal</keyword>
<feature type="domain" description="Integrator complex subunit 1 INTS2-binding" evidence="2">
    <location>
        <begin position="196"/>
        <end position="501"/>
    </location>
</feature>
<proteinExistence type="predicted"/>
<dbReference type="Pfam" id="PF22929">
    <property type="entry name" value="INTS1_INTS2-bd"/>
    <property type="match status" value="1"/>
</dbReference>
<dbReference type="GO" id="GO:0034474">
    <property type="term" value="P:U2 snRNA 3'-end processing"/>
    <property type="evidence" value="ECO:0007669"/>
    <property type="project" value="InterPro"/>
</dbReference>
<name>A0A3P7YAW4_9BILA</name>
<dbReference type="PANTHER" id="PTHR21224:SF1">
    <property type="entry name" value="INTEGRATOR COMPLEX SUBUNIT 1"/>
    <property type="match status" value="1"/>
</dbReference>
<evidence type="ECO:0000313" key="3">
    <source>
        <dbReference type="EMBL" id="VDO37862.1"/>
    </source>
</evidence>
<organism evidence="3 4">
    <name type="scientific">Brugia timori</name>
    <dbReference type="NCBI Taxonomy" id="42155"/>
    <lineage>
        <taxon>Eukaryota</taxon>
        <taxon>Metazoa</taxon>
        <taxon>Ecdysozoa</taxon>
        <taxon>Nematoda</taxon>
        <taxon>Chromadorea</taxon>
        <taxon>Rhabditida</taxon>
        <taxon>Spirurina</taxon>
        <taxon>Spiruromorpha</taxon>
        <taxon>Filarioidea</taxon>
        <taxon>Onchocercidae</taxon>
        <taxon>Brugia</taxon>
    </lineage>
</organism>
<feature type="chain" id="PRO_5018090347" description="Integrator complex subunit 1 INTS2-binding domain-containing protein" evidence="1">
    <location>
        <begin position="22"/>
        <end position="575"/>
    </location>
</feature>
<evidence type="ECO:0000313" key="4">
    <source>
        <dbReference type="Proteomes" id="UP000280834"/>
    </source>
</evidence>
<reference evidence="3 4" key="1">
    <citation type="submission" date="2018-11" db="EMBL/GenBank/DDBJ databases">
        <authorList>
            <consortium name="Pathogen Informatics"/>
        </authorList>
    </citation>
    <scope>NUCLEOTIDE SEQUENCE [LARGE SCALE GENOMIC DNA]</scope>
</reference>
<protein>
    <recommendedName>
        <fullName evidence="2">Integrator complex subunit 1 INTS2-binding domain-containing protein</fullName>
    </recommendedName>
</protein>
<evidence type="ECO:0000256" key="1">
    <source>
        <dbReference type="SAM" id="SignalP"/>
    </source>
</evidence>
<accession>A0A3P7YAW4</accession>
<gene>
    <name evidence="3" type="ORF">BTMF_LOCUS11087</name>
</gene>
<dbReference type="EMBL" id="UZAG01018039">
    <property type="protein sequence ID" value="VDO37862.1"/>
    <property type="molecule type" value="Genomic_DNA"/>
</dbReference>
<dbReference type="AlphaFoldDB" id="A0A3P7YAW4"/>
<dbReference type="InterPro" id="IPR038902">
    <property type="entry name" value="INTS1"/>
</dbReference>
<feature type="signal peptide" evidence="1">
    <location>
        <begin position="1"/>
        <end position="21"/>
    </location>
</feature>
<dbReference type="PANTHER" id="PTHR21224">
    <property type="entry name" value="INTEGRATOR COMPLEX SUBUNIT 1"/>
    <property type="match status" value="1"/>
</dbReference>
<dbReference type="GO" id="GO:0032039">
    <property type="term" value="C:integrator complex"/>
    <property type="evidence" value="ECO:0007669"/>
    <property type="project" value="InterPro"/>
</dbReference>
<evidence type="ECO:0000259" key="2">
    <source>
        <dbReference type="Pfam" id="PF22929"/>
    </source>
</evidence>
<sequence length="575" mass="64968">MAVKTLYWKAWLISLIWTSLNTDTLVKEIVDEFRDYSFPPMASMGDRIYAEKLIEDDEKAAYEEKIAIKTLETRLAGMEVSDSNSKLLHKLCNLDINGVYLSRLLSECRDPDLLADIVRSQGSSKALPSIINLVESNSNAIAHLPLECICELFLHYIASSSCCGNITPSSEKLNAMRQRLRNAITSPTATRASVLETLEYLAVHLAAHSVSERCAAAHSMALLLDHDTKVLPIATNATPAGSLHKVAYFSELKHRICALLSQACAVETDLNRLSDYLTFLFEYADSKNLHLVAHYISNMVERLKDGREADIIRINAISFYERYFKEVEQNEVEWTEKLEALLPQNVKKVTVCVEKPDMTISSLTMISTAVSGMLQLLCSQWKKKDRLATRVLMDLWFPTSGKRPKVLNADGVELLPTWLKLKMLRTEDDRIIRVAMDDMKVKDALKFVQSFALTSYSCTKLLAILDSDETPLEGDLLEEAQRASMFVRGYKLRDAKGGEKFLERVTEAKSLHECVKVEVDENDIYMKLNSLPAVFEADDVDMKRITFNHISVTELISCIERAVQEGNEPEEWPSF</sequence>
<dbReference type="InterPro" id="IPR053966">
    <property type="entry name" value="INTS1_INTS2-bd"/>
</dbReference>